<feature type="chain" id="PRO_5046360259" evidence="1">
    <location>
        <begin position="23"/>
        <end position="335"/>
    </location>
</feature>
<reference evidence="3" key="1">
    <citation type="journal article" date="2019" name="Int. J. Syst. Evol. Microbiol.">
        <title>The Global Catalogue of Microorganisms (GCM) 10K type strain sequencing project: providing services to taxonomists for standard genome sequencing and annotation.</title>
        <authorList>
            <consortium name="The Broad Institute Genomics Platform"/>
            <consortium name="The Broad Institute Genome Sequencing Center for Infectious Disease"/>
            <person name="Wu L."/>
            <person name="Ma J."/>
        </authorList>
    </citation>
    <scope>NUCLEOTIDE SEQUENCE [LARGE SCALE GENOMIC DNA]</scope>
    <source>
        <strain evidence="3">CGMCC 4.1469</strain>
    </source>
</reference>
<evidence type="ECO:0000313" key="2">
    <source>
        <dbReference type="EMBL" id="MFC5456105.1"/>
    </source>
</evidence>
<evidence type="ECO:0000256" key="1">
    <source>
        <dbReference type="SAM" id="SignalP"/>
    </source>
</evidence>
<dbReference type="RefSeq" id="WP_377168021.1">
    <property type="nucleotide sequence ID" value="NZ_JBHSMQ010000005.1"/>
</dbReference>
<name>A0ABW0KRX4_9BACT</name>
<dbReference type="EMBL" id="JBHSMQ010000005">
    <property type="protein sequence ID" value="MFC5456105.1"/>
    <property type="molecule type" value="Genomic_DNA"/>
</dbReference>
<proteinExistence type="predicted"/>
<comment type="caution">
    <text evidence="2">The sequence shown here is derived from an EMBL/GenBank/DDBJ whole genome shotgun (WGS) entry which is preliminary data.</text>
</comment>
<feature type="signal peptide" evidence="1">
    <location>
        <begin position="1"/>
        <end position="22"/>
    </location>
</feature>
<keyword evidence="3" id="KW-1185">Reference proteome</keyword>
<accession>A0ABW0KRX4</accession>
<dbReference type="Proteomes" id="UP001596052">
    <property type="component" value="Unassembled WGS sequence"/>
</dbReference>
<organism evidence="2 3">
    <name type="scientific">Prosthecobacter fluviatilis</name>
    <dbReference type="NCBI Taxonomy" id="445931"/>
    <lineage>
        <taxon>Bacteria</taxon>
        <taxon>Pseudomonadati</taxon>
        <taxon>Verrucomicrobiota</taxon>
        <taxon>Verrucomicrobiia</taxon>
        <taxon>Verrucomicrobiales</taxon>
        <taxon>Verrucomicrobiaceae</taxon>
        <taxon>Prosthecobacter</taxon>
    </lineage>
</organism>
<evidence type="ECO:0000313" key="3">
    <source>
        <dbReference type="Proteomes" id="UP001596052"/>
    </source>
</evidence>
<sequence length="335" mass="34764">MKLNALLKTLGFLALAATPVVAGPSAPAPKNPIAPAPADDDLGITASIGYDSNYVWRGINYGQHWVRAGLNGALLLVGGAAEDGAGSTSLLWDVNYGSLAGDQDHFSPNGLQFAGISNTSSFQRLQLGAAISHDFGPASVSFGYSFIHNMGSLANGSGLNQLPFFANSGGYGMNDIQQLTLGVNTNLGPINLASSANYDLFNGGWYFDLTAKSTITVTDAISVVPHAGLGYGLNYNAGWTQASRNLYGGGGIFGQSAAQGGISGWTALNVGIDLPIKLNSRATLTPYVAFNLPMGPMKNMARSSTNGYFPGFPIGGPATAFHSVCYYGVTLSVRF</sequence>
<protein>
    <submittedName>
        <fullName evidence="2">Uncharacterized protein</fullName>
    </submittedName>
</protein>
<keyword evidence="1" id="KW-0732">Signal</keyword>
<gene>
    <name evidence="2" type="ORF">ACFQDI_14675</name>
</gene>